<feature type="region of interest" description="Disordered" evidence="1">
    <location>
        <begin position="177"/>
        <end position="227"/>
    </location>
</feature>
<keyword evidence="3" id="KW-1185">Reference proteome</keyword>
<evidence type="ECO:0000313" key="3">
    <source>
        <dbReference type="Proteomes" id="UP001157091"/>
    </source>
</evidence>
<name>A0ABQ6HWD7_9MICO</name>
<feature type="region of interest" description="Disordered" evidence="1">
    <location>
        <begin position="130"/>
        <end position="162"/>
    </location>
</feature>
<feature type="region of interest" description="Disordered" evidence="1">
    <location>
        <begin position="1"/>
        <end position="71"/>
    </location>
</feature>
<reference evidence="3" key="1">
    <citation type="journal article" date="2019" name="Int. J. Syst. Evol. Microbiol.">
        <title>The Global Catalogue of Microorganisms (GCM) 10K type strain sequencing project: providing services to taxonomists for standard genome sequencing and annotation.</title>
        <authorList>
            <consortium name="The Broad Institute Genomics Platform"/>
            <consortium name="The Broad Institute Genome Sequencing Center for Infectious Disease"/>
            <person name="Wu L."/>
            <person name="Ma J."/>
        </authorList>
    </citation>
    <scope>NUCLEOTIDE SEQUENCE [LARGE SCALE GENOMIC DNA]</scope>
    <source>
        <strain evidence="3">NBRC 106348</strain>
    </source>
</reference>
<protein>
    <submittedName>
        <fullName evidence="2">Uncharacterized protein</fullName>
    </submittedName>
</protein>
<accession>A0ABQ6HWD7</accession>
<evidence type="ECO:0000313" key="2">
    <source>
        <dbReference type="EMBL" id="GMA22462.1"/>
    </source>
</evidence>
<dbReference type="Proteomes" id="UP001157091">
    <property type="component" value="Unassembled WGS sequence"/>
</dbReference>
<comment type="caution">
    <text evidence="2">The sequence shown here is derived from an EMBL/GenBank/DDBJ whole genome shotgun (WGS) entry which is preliminary data.</text>
</comment>
<evidence type="ECO:0000256" key="1">
    <source>
        <dbReference type="SAM" id="MobiDB-lite"/>
    </source>
</evidence>
<sequence>MDVDPVGGGGAELVREVGGAVVDDRVGPERADVVGVRGPGRPDDARPGPRGEQHRGAPHVPGRAFHEHGLAGPYGAVELDRQVRGRGRMHDGGQRGRVEARRRPVRAVRGDDGVLGGRALPARVPEAVRPHAVADGEARRARTGRHDRPHQVAPDDERERQRRLVRARPHERVHVVDGHRVDPDEEVHGSRLRDGKGADADRVRRSASLDERRAHEVREGGHRPTVAALARAGGRQLAGCHE</sequence>
<feature type="compositionally biased region" description="Gly residues" evidence="1">
    <location>
        <begin position="1"/>
        <end position="11"/>
    </location>
</feature>
<gene>
    <name evidence="2" type="ORF">GCM10025864_02210</name>
</gene>
<dbReference type="EMBL" id="BSUK01000001">
    <property type="protein sequence ID" value="GMA22462.1"/>
    <property type="molecule type" value="Genomic_DNA"/>
</dbReference>
<feature type="compositionally biased region" description="Basic and acidic residues" evidence="1">
    <location>
        <begin position="40"/>
        <end position="55"/>
    </location>
</feature>
<feature type="compositionally biased region" description="Basic and acidic residues" evidence="1">
    <location>
        <begin position="177"/>
        <end position="222"/>
    </location>
</feature>
<proteinExistence type="predicted"/>
<feature type="compositionally biased region" description="Basic and acidic residues" evidence="1">
    <location>
        <begin position="22"/>
        <end position="32"/>
    </location>
</feature>
<organism evidence="2 3">
    <name type="scientific">Luteimicrobium album</name>
    <dbReference type="NCBI Taxonomy" id="1054550"/>
    <lineage>
        <taxon>Bacteria</taxon>
        <taxon>Bacillati</taxon>
        <taxon>Actinomycetota</taxon>
        <taxon>Actinomycetes</taxon>
        <taxon>Micrococcales</taxon>
        <taxon>Luteimicrobium</taxon>
    </lineage>
</organism>